<keyword evidence="3" id="KW-1185">Reference proteome</keyword>
<proteinExistence type="predicted"/>
<reference evidence="2 3" key="1">
    <citation type="submission" date="2024-10" db="EMBL/GenBank/DDBJ databases">
        <title>The Natural Products Discovery Center: Release of the First 8490 Sequenced Strains for Exploring Actinobacteria Biosynthetic Diversity.</title>
        <authorList>
            <person name="Kalkreuter E."/>
            <person name="Kautsar S.A."/>
            <person name="Yang D."/>
            <person name="Bader C.D."/>
            <person name="Teijaro C.N."/>
            <person name="Fluegel L."/>
            <person name="Davis C.M."/>
            <person name="Simpson J.R."/>
            <person name="Lauterbach L."/>
            <person name="Steele A.D."/>
            <person name="Gui C."/>
            <person name="Meng S."/>
            <person name="Li G."/>
            <person name="Viehrig K."/>
            <person name="Ye F."/>
            <person name="Su P."/>
            <person name="Kiefer A.F."/>
            <person name="Nichols A."/>
            <person name="Cepeda A.J."/>
            <person name="Yan W."/>
            <person name="Fan B."/>
            <person name="Jiang Y."/>
            <person name="Adhikari A."/>
            <person name="Zheng C.-J."/>
            <person name="Schuster L."/>
            <person name="Cowan T.M."/>
            <person name="Smanski M.J."/>
            <person name="Chevrette M.G."/>
            <person name="De Carvalho L.P.S."/>
            <person name="Shen B."/>
        </authorList>
    </citation>
    <scope>NUCLEOTIDE SEQUENCE [LARGE SCALE GENOMIC DNA]</scope>
    <source>
        <strain evidence="2 3">NPDC002593</strain>
    </source>
</reference>
<name>A0ABW6S947_9NOCA</name>
<protein>
    <submittedName>
        <fullName evidence="2">Uncharacterized protein</fullName>
    </submittedName>
</protein>
<evidence type="ECO:0000256" key="1">
    <source>
        <dbReference type="SAM" id="Phobius"/>
    </source>
</evidence>
<evidence type="ECO:0000313" key="3">
    <source>
        <dbReference type="Proteomes" id="UP001601992"/>
    </source>
</evidence>
<organism evidence="2 3">
    <name type="scientific">Nocardia jiangxiensis</name>
    <dbReference type="NCBI Taxonomy" id="282685"/>
    <lineage>
        <taxon>Bacteria</taxon>
        <taxon>Bacillati</taxon>
        <taxon>Actinomycetota</taxon>
        <taxon>Actinomycetes</taxon>
        <taxon>Mycobacteriales</taxon>
        <taxon>Nocardiaceae</taxon>
        <taxon>Nocardia</taxon>
    </lineage>
</organism>
<dbReference type="Proteomes" id="UP001601992">
    <property type="component" value="Unassembled WGS sequence"/>
</dbReference>
<dbReference type="EMBL" id="JBIAQY010000011">
    <property type="protein sequence ID" value="MFF3571701.1"/>
    <property type="molecule type" value="Genomic_DNA"/>
</dbReference>
<comment type="caution">
    <text evidence="2">The sequence shown here is derived from an EMBL/GenBank/DDBJ whole genome shotgun (WGS) entry which is preliminary data.</text>
</comment>
<evidence type="ECO:0000313" key="2">
    <source>
        <dbReference type="EMBL" id="MFF3571701.1"/>
    </source>
</evidence>
<accession>A0ABW6S947</accession>
<feature type="transmembrane region" description="Helical" evidence="1">
    <location>
        <begin position="51"/>
        <end position="72"/>
    </location>
</feature>
<dbReference type="RefSeq" id="WP_157186461.1">
    <property type="nucleotide sequence ID" value="NZ_JBIAQY010000011.1"/>
</dbReference>
<keyword evidence="1" id="KW-0472">Membrane</keyword>
<keyword evidence="1" id="KW-1133">Transmembrane helix</keyword>
<keyword evidence="1" id="KW-0812">Transmembrane</keyword>
<gene>
    <name evidence="2" type="ORF">ACFYXQ_28380</name>
</gene>
<sequence length="81" mass="8646">MMYRLWPVLDVLVLVLCLAGVVPAWHAGIESTSFAASGDLPAFDATRYDGLWLGLAALLVAVAGLALIDLIARGLDRAPRR</sequence>